<dbReference type="EMBL" id="JBJKTR010000004">
    <property type="protein sequence ID" value="KAL3371725.1"/>
    <property type="molecule type" value="Genomic_DNA"/>
</dbReference>
<dbReference type="Proteomes" id="UP001627284">
    <property type="component" value="Unassembled WGS sequence"/>
</dbReference>
<evidence type="ECO:0000313" key="1">
    <source>
        <dbReference type="EMBL" id="KAL3371725.1"/>
    </source>
</evidence>
<keyword evidence="2" id="KW-1185">Reference proteome</keyword>
<sequence length="124" mass="13916">MRTKHMELDCHFVRQQYISGLISLQFTPSKIQLADLFTKPLSGFSHHGILSKLGVSSLQLSSLPSNLRGDVGKKKIHASLVSLSISSRKKERKNSEASLGISNIKRESVQSFHRFPSTCYMKEI</sequence>
<comment type="caution">
    <text evidence="1">The sequence shown here is derived from an EMBL/GenBank/DDBJ whole genome shotgun (WGS) entry which is preliminary data.</text>
</comment>
<organism evidence="1 2">
    <name type="scientific">Solanum stoloniferum</name>
    <dbReference type="NCBI Taxonomy" id="62892"/>
    <lineage>
        <taxon>Eukaryota</taxon>
        <taxon>Viridiplantae</taxon>
        <taxon>Streptophyta</taxon>
        <taxon>Embryophyta</taxon>
        <taxon>Tracheophyta</taxon>
        <taxon>Spermatophyta</taxon>
        <taxon>Magnoliopsida</taxon>
        <taxon>eudicotyledons</taxon>
        <taxon>Gunneridae</taxon>
        <taxon>Pentapetalae</taxon>
        <taxon>asterids</taxon>
        <taxon>lamiids</taxon>
        <taxon>Solanales</taxon>
        <taxon>Solanaceae</taxon>
        <taxon>Solanoideae</taxon>
        <taxon>Solaneae</taxon>
        <taxon>Solanum</taxon>
    </lineage>
</organism>
<proteinExistence type="predicted"/>
<accession>A0ABD2UTJ8</accession>
<protein>
    <submittedName>
        <fullName evidence="1">Uncharacterized protein</fullName>
    </submittedName>
</protein>
<name>A0ABD2UTJ8_9SOLN</name>
<evidence type="ECO:0000313" key="2">
    <source>
        <dbReference type="Proteomes" id="UP001627284"/>
    </source>
</evidence>
<reference evidence="1 2" key="1">
    <citation type="submission" date="2024-05" db="EMBL/GenBank/DDBJ databases">
        <title>De novo assembly of an allotetraploid wild potato.</title>
        <authorList>
            <person name="Hosaka A.J."/>
        </authorList>
    </citation>
    <scope>NUCLEOTIDE SEQUENCE [LARGE SCALE GENOMIC DNA]</scope>
    <source>
        <tissue evidence="1">Young leaves</tissue>
    </source>
</reference>
<dbReference type="AlphaFoldDB" id="A0ABD2UTJ8"/>
<gene>
    <name evidence="1" type="ORF">AABB24_008317</name>
</gene>